<organism evidence="2">
    <name type="scientific">Octopus bimaculoides</name>
    <name type="common">California two-spotted octopus</name>
    <dbReference type="NCBI Taxonomy" id="37653"/>
    <lineage>
        <taxon>Eukaryota</taxon>
        <taxon>Metazoa</taxon>
        <taxon>Spiralia</taxon>
        <taxon>Lophotrochozoa</taxon>
        <taxon>Mollusca</taxon>
        <taxon>Cephalopoda</taxon>
        <taxon>Coleoidea</taxon>
        <taxon>Octopodiformes</taxon>
        <taxon>Octopoda</taxon>
        <taxon>Incirrata</taxon>
        <taxon>Octopodidae</taxon>
        <taxon>Octopus</taxon>
    </lineage>
</organism>
<feature type="non-terminal residue" evidence="2">
    <location>
        <position position="1"/>
    </location>
</feature>
<dbReference type="STRING" id="37653.A0A0L8I4K6"/>
<proteinExistence type="predicted"/>
<dbReference type="AlphaFoldDB" id="A0A0L8I4K6"/>
<evidence type="ECO:0000256" key="1">
    <source>
        <dbReference type="SAM" id="MobiDB-lite"/>
    </source>
</evidence>
<reference evidence="2" key="1">
    <citation type="submission" date="2015-07" db="EMBL/GenBank/DDBJ databases">
        <title>MeaNS - Measles Nucleotide Surveillance Program.</title>
        <authorList>
            <person name="Tran T."/>
            <person name="Druce J."/>
        </authorList>
    </citation>
    <scope>NUCLEOTIDE SEQUENCE</scope>
    <source>
        <strain evidence="2">UCB-OBI-ISO-001</strain>
        <tissue evidence="2">Gonad</tissue>
    </source>
</reference>
<dbReference type="PANTHER" id="PTHR45913:SF19">
    <property type="entry name" value="LOW QUALITY PROTEIN: ZINC FINGER BED DOMAIN-CONTAINING PROTEIN 5-LIKE"/>
    <property type="match status" value="1"/>
</dbReference>
<evidence type="ECO:0000313" key="2">
    <source>
        <dbReference type="EMBL" id="KOF96000.1"/>
    </source>
</evidence>
<name>A0A0L8I4K6_OCTBM</name>
<feature type="compositionally biased region" description="Basic and acidic residues" evidence="1">
    <location>
        <begin position="13"/>
        <end position="36"/>
    </location>
</feature>
<gene>
    <name evidence="2" type="ORF">OCBIM_22036710mg</name>
</gene>
<feature type="region of interest" description="Disordered" evidence="1">
    <location>
        <begin position="1"/>
        <end position="39"/>
    </location>
</feature>
<dbReference type="PANTHER" id="PTHR45913">
    <property type="entry name" value="EPM2A-INTERACTING PROTEIN 1"/>
    <property type="match status" value="1"/>
</dbReference>
<accession>A0A0L8I4K6</accession>
<protein>
    <submittedName>
        <fullName evidence="2">Uncharacterized protein</fullName>
    </submittedName>
</protein>
<sequence>TKLPIKWKSLRGNNRDDYESESERSSKATKHSDNNAKARPNRKYCNSYLKFGFHGSGNEDQPLLLCAVCSGYMSNEGMLPSELKRHFTTEHSHLQCKDLNHFQRLMNASEKVQVTSIEIAEMIALQTKSHTLADSIILPTCRKMVKTMRIIDLSADIEENVQNKLQNSEFAQQVGESTGISNKAQLLTFIRFIDGNQIINQFFCCEEIPLTTRGQDIFDILSANLENWNLCWNSCVGICTDGAPSMIGSIKGFVSLIQQQNPNVIRTHCFLVSKTIPV</sequence>
<dbReference type="EMBL" id="KQ416654">
    <property type="protein sequence ID" value="KOF96000.1"/>
    <property type="molecule type" value="Genomic_DNA"/>
</dbReference>
<dbReference type="OrthoDB" id="10000786at2759"/>